<evidence type="ECO:0000256" key="5">
    <source>
        <dbReference type="ARBA" id="ARBA00023274"/>
    </source>
</evidence>
<gene>
    <name evidence="8" type="ORF">AWRI3580_g2717</name>
</gene>
<comment type="caution">
    <text evidence="8">The sequence shown here is derived from an EMBL/GenBank/DDBJ whole genome shotgun (WGS) entry which is preliminary data.</text>
</comment>
<keyword evidence="5" id="KW-0687">Ribonucleoprotein</keyword>
<keyword evidence="9" id="KW-1185">Reference proteome</keyword>
<evidence type="ECO:0000313" key="9">
    <source>
        <dbReference type="Proteomes" id="UP000095358"/>
    </source>
</evidence>
<name>A0A1E5RIP5_HANUV</name>
<organism evidence="8 9">
    <name type="scientific">Hanseniaspora uvarum</name>
    <name type="common">Yeast</name>
    <name type="synonym">Kloeckera apiculata</name>
    <dbReference type="NCBI Taxonomy" id="29833"/>
    <lineage>
        <taxon>Eukaryota</taxon>
        <taxon>Fungi</taxon>
        <taxon>Dikarya</taxon>
        <taxon>Ascomycota</taxon>
        <taxon>Saccharomycotina</taxon>
        <taxon>Saccharomycetes</taxon>
        <taxon>Saccharomycodales</taxon>
        <taxon>Saccharomycodaceae</taxon>
        <taxon>Hanseniaspora</taxon>
    </lineage>
</organism>
<reference evidence="9" key="1">
    <citation type="journal article" date="2016" name="Genome Announc.">
        <title>Genome sequences of three species of Hanseniaspora isolated from spontaneous wine fermentations.</title>
        <authorList>
            <person name="Sternes P.R."/>
            <person name="Lee D."/>
            <person name="Kutyna D.R."/>
            <person name="Borneman A.R."/>
        </authorList>
    </citation>
    <scope>NUCLEOTIDE SEQUENCE [LARGE SCALE GENOMIC DNA]</scope>
    <source>
        <strain evidence="9">AWRI3580</strain>
    </source>
</reference>
<evidence type="ECO:0000313" key="8">
    <source>
        <dbReference type="EMBL" id="OEJ86772.1"/>
    </source>
</evidence>
<dbReference type="PANTHER" id="PTHR28595">
    <property type="entry name" value="39S RIBOSOMAL PROTEIN L54, MITOCHONDRIAL"/>
    <property type="match status" value="1"/>
</dbReference>
<comment type="similarity">
    <text evidence="6">Belongs to the mitochondrion-specific ribosomal protein mL54 family.</text>
</comment>
<protein>
    <recommendedName>
        <fullName evidence="7">Large ribosomal subunit protein mL54</fullName>
    </recommendedName>
</protein>
<evidence type="ECO:0000256" key="1">
    <source>
        <dbReference type="ARBA" id="ARBA00004173"/>
    </source>
</evidence>
<dbReference type="VEuPathDB" id="FungiDB:AWRI3580_g2717"/>
<keyword evidence="4" id="KW-0496">Mitochondrion</keyword>
<evidence type="ECO:0000256" key="4">
    <source>
        <dbReference type="ARBA" id="ARBA00023128"/>
    </source>
</evidence>
<comment type="subcellular location">
    <subcellularLocation>
        <location evidence="1">Mitochondrion</location>
    </subcellularLocation>
</comment>
<dbReference type="Proteomes" id="UP000095358">
    <property type="component" value="Unassembled WGS sequence"/>
</dbReference>
<sequence length="109" mass="12519">MLSLKSTKLILRLSIKPTNISNISKRFNSTTETSICPAGTLLNLKIKNKQDEPVALEDSEYPEWLWTITDEIAVKPGMTVEEELTARKIVINHQRRTQIRKTNDLLKKK</sequence>
<evidence type="ECO:0000256" key="7">
    <source>
        <dbReference type="ARBA" id="ARBA00035179"/>
    </source>
</evidence>
<dbReference type="Pfam" id="PF08561">
    <property type="entry name" value="Ribosomal_L37"/>
    <property type="match status" value="1"/>
</dbReference>
<keyword evidence="2" id="KW-0809">Transit peptide</keyword>
<dbReference type="PANTHER" id="PTHR28595:SF1">
    <property type="entry name" value="LARGE RIBOSOMAL SUBUNIT PROTEIN ML54"/>
    <property type="match status" value="1"/>
</dbReference>
<dbReference type="AlphaFoldDB" id="A0A1E5RIP5"/>
<accession>A0A1E5RIP5</accession>
<dbReference type="OrthoDB" id="10252718at2759"/>
<dbReference type="GO" id="GO:0003735">
    <property type="term" value="F:structural constituent of ribosome"/>
    <property type="evidence" value="ECO:0007669"/>
    <property type="project" value="TreeGrafter"/>
</dbReference>
<dbReference type="STRING" id="29833.A0A1E5RIP5"/>
<evidence type="ECO:0000256" key="2">
    <source>
        <dbReference type="ARBA" id="ARBA00022946"/>
    </source>
</evidence>
<keyword evidence="3" id="KW-0689">Ribosomal protein</keyword>
<evidence type="ECO:0000256" key="6">
    <source>
        <dbReference type="ARBA" id="ARBA00033752"/>
    </source>
</evidence>
<dbReference type="GO" id="GO:0005762">
    <property type="term" value="C:mitochondrial large ribosomal subunit"/>
    <property type="evidence" value="ECO:0007669"/>
    <property type="project" value="TreeGrafter"/>
</dbReference>
<evidence type="ECO:0000256" key="3">
    <source>
        <dbReference type="ARBA" id="ARBA00022980"/>
    </source>
</evidence>
<dbReference type="EMBL" id="LPNN01000005">
    <property type="protein sequence ID" value="OEJ86772.1"/>
    <property type="molecule type" value="Genomic_DNA"/>
</dbReference>
<proteinExistence type="inferred from homology"/>
<dbReference type="InterPro" id="IPR013870">
    <property type="entry name" value="Ribosomal_mL54"/>
</dbReference>